<dbReference type="OrthoDB" id="1452766at2"/>
<organism evidence="4 5">
    <name type="scientific">Flavobacterium aquaticum</name>
    <dbReference type="NCBI Taxonomy" id="1236486"/>
    <lineage>
        <taxon>Bacteria</taxon>
        <taxon>Pseudomonadati</taxon>
        <taxon>Bacteroidota</taxon>
        <taxon>Flavobacteriia</taxon>
        <taxon>Flavobacteriales</taxon>
        <taxon>Flavobacteriaceae</taxon>
        <taxon>Flavobacterium</taxon>
    </lineage>
</organism>
<evidence type="ECO:0000259" key="3">
    <source>
        <dbReference type="SMART" id="SM00421"/>
    </source>
</evidence>
<dbReference type="SUPFAM" id="SSF48452">
    <property type="entry name" value="TPR-like"/>
    <property type="match status" value="1"/>
</dbReference>
<dbReference type="SUPFAM" id="SSF46894">
    <property type="entry name" value="C-terminal effector domain of the bipartite response regulators"/>
    <property type="match status" value="1"/>
</dbReference>
<reference evidence="4 5" key="1">
    <citation type="submission" date="2018-06" db="EMBL/GenBank/DDBJ databases">
        <title>Genomic Encyclopedia of Type Strains, Phase III (KMG-III): the genomes of soil and plant-associated and newly described type strains.</title>
        <authorList>
            <person name="Whitman W."/>
        </authorList>
    </citation>
    <scope>NUCLEOTIDE SEQUENCE [LARGE SCALE GENOMIC DNA]</scope>
    <source>
        <strain evidence="4 5">CGMCC 1.12398</strain>
    </source>
</reference>
<feature type="transmembrane region" description="Helical" evidence="1">
    <location>
        <begin position="344"/>
        <end position="363"/>
    </location>
</feature>
<protein>
    <recommendedName>
        <fullName evidence="3">HTH luxR-type domain-containing protein</fullName>
    </recommendedName>
</protein>
<dbReference type="InterPro" id="IPR036388">
    <property type="entry name" value="WH-like_DNA-bd_sf"/>
</dbReference>
<accession>A0A327YHY6</accession>
<keyword evidence="2" id="KW-0732">Signal</keyword>
<evidence type="ECO:0000313" key="5">
    <source>
        <dbReference type="Proteomes" id="UP000249620"/>
    </source>
</evidence>
<feature type="signal peptide" evidence="2">
    <location>
        <begin position="1"/>
        <end position="19"/>
    </location>
</feature>
<comment type="caution">
    <text evidence="4">The sequence shown here is derived from an EMBL/GenBank/DDBJ whole genome shotgun (WGS) entry which is preliminary data.</text>
</comment>
<dbReference type="InterPro" id="IPR016032">
    <property type="entry name" value="Sig_transdc_resp-reg_C-effctor"/>
</dbReference>
<dbReference type="EMBL" id="QLMI01000009">
    <property type="protein sequence ID" value="RAK19816.1"/>
    <property type="molecule type" value="Genomic_DNA"/>
</dbReference>
<name>A0A327YHY6_9FLAO</name>
<evidence type="ECO:0000313" key="4">
    <source>
        <dbReference type="EMBL" id="RAK19816.1"/>
    </source>
</evidence>
<keyword evidence="5" id="KW-1185">Reference proteome</keyword>
<dbReference type="Gene3D" id="1.25.40.10">
    <property type="entry name" value="Tetratricopeptide repeat domain"/>
    <property type="match status" value="2"/>
</dbReference>
<dbReference type="InterPro" id="IPR000792">
    <property type="entry name" value="Tscrpt_reg_LuxR_C"/>
</dbReference>
<evidence type="ECO:0000256" key="2">
    <source>
        <dbReference type="SAM" id="SignalP"/>
    </source>
</evidence>
<feature type="chain" id="PRO_5016400095" description="HTH luxR-type domain-containing protein" evidence="2">
    <location>
        <begin position="20"/>
        <end position="498"/>
    </location>
</feature>
<keyword evidence="1" id="KW-1133">Transmembrane helix</keyword>
<feature type="domain" description="HTH luxR-type" evidence="3">
    <location>
        <begin position="438"/>
        <end position="495"/>
    </location>
</feature>
<proteinExistence type="predicted"/>
<dbReference type="InterPro" id="IPR011990">
    <property type="entry name" value="TPR-like_helical_dom_sf"/>
</dbReference>
<keyword evidence="1" id="KW-0812">Transmembrane</keyword>
<dbReference type="AlphaFoldDB" id="A0A327YHY6"/>
<dbReference type="GO" id="GO:0003677">
    <property type="term" value="F:DNA binding"/>
    <property type="evidence" value="ECO:0007669"/>
    <property type="project" value="InterPro"/>
</dbReference>
<sequence length="498" mass="58057">MKKNSLILLLLFLSITLFSQTNQQLSLEQEIDKLELDFYKEGVENLKNLDKRSLSLYEQSKKENYKRGMIISSKIYTVIMFNSGNLDEASKFITEGIELSKEEKDYKSHASFLSTKAKIYQHSGIIDKTKSTVYEGLKIADKIEDKDDRHTSKAYLYVVFLTYGIAESFPKDSVFYFREQMLKEAKQISKKSLSRNNTLAYAELIFAQEYMYGLYEDHKVAITHLKFAEELALKSKSNTIKAMIYKDLGKVHNFISEFKLSAKYYEEAIKYAKASGNKIFLNIINNEYGELLLKLGKEEKASKLLVNSISNSIEIDKSKGKALENILKDETQLKKEETKHFSKYYYIIIFSILSLGIIFIYYWKKSKKNKFIDDKNNYEILDLKNDYEVVNSNTNSKDAPSIEAILELKSIAEKDNKLFLERFKDVFSDHINKLTSTYPELTLSDIEILAYFRLNYTAKDIARFTNSSVRSIESKKYRVRKKLNLDSEQDLYSWLLNF</sequence>
<dbReference type="RefSeq" id="WP_111567795.1">
    <property type="nucleotide sequence ID" value="NZ_QLMI01000009.1"/>
</dbReference>
<dbReference type="GO" id="GO:0006355">
    <property type="term" value="P:regulation of DNA-templated transcription"/>
    <property type="evidence" value="ECO:0007669"/>
    <property type="project" value="InterPro"/>
</dbReference>
<evidence type="ECO:0000256" key="1">
    <source>
        <dbReference type="SAM" id="Phobius"/>
    </source>
</evidence>
<dbReference type="SMART" id="SM00421">
    <property type="entry name" value="HTH_LUXR"/>
    <property type="match status" value="1"/>
</dbReference>
<gene>
    <name evidence="4" type="ORF">B0I03_10978</name>
</gene>
<dbReference type="Proteomes" id="UP000249620">
    <property type="component" value="Unassembled WGS sequence"/>
</dbReference>
<keyword evidence="1" id="KW-0472">Membrane</keyword>
<dbReference type="Gene3D" id="1.10.10.10">
    <property type="entry name" value="Winged helix-like DNA-binding domain superfamily/Winged helix DNA-binding domain"/>
    <property type="match status" value="1"/>
</dbReference>